<organism evidence="1 2">
    <name type="scientific">Gordonia rhizosphera NBRC 16068</name>
    <dbReference type="NCBI Taxonomy" id="1108045"/>
    <lineage>
        <taxon>Bacteria</taxon>
        <taxon>Bacillati</taxon>
        <taxon>Actinomycetota</taxon>
        <taxon>Actinomycetes</taxon>
        <taxon>Mycobacteriales</taxon>
        <taxon>Gordoniaceae</taxon>
        <taxon>Gordonia</taxon>
    </lineage>
</organism>
<dbReference type="Proteomes" id="UP000008363">
    <property type="component" value="Unassembled WGS sequence"/>
</dbReference>
<name>K6V944_9ACTN</name>
<keyword evidence="2" id="KW-1185">Reference proteome</keyword>
<dbReference type="EMBL" id="BAHC01000191">
    <property type="protein sequence ID" value="GAB92743.1"/>
    <property type="molecule type" value="Genomic_DNA"/>
</dbReference>
<comment type="caution">
    <text evidence="1">The sequence shown here is derived from an EMBL/GenBank/DDBJ whole genome shotgun (WGS) entry which is preliminary data.</text>
</comment>
<proteinExistence type="predicted"/>
<sequence>MPTSSWLPSESEWIDHVASEMLDGRKYLVRGLPRWGLSTVCESLVDIFGDSAQLVRGRDFTESNQSELRERVDESVTAAVEKHGIAQLVFDDYGHALRRSQGGALHSTLYRLLVDGRSARDIGAFFVARTADPLDPHFSGSPLLSRVESKALPRLHDDDCAAVGQSSIRLRALAGDSTWLARRFLGKSADEAELDTVERLAHDARRLVEALPPDTIEVLRNVRRASDITPAGREALRCIGSVIGDQFELAELVAQTPLLDEVEAVSPGWPAVLDASVGQFAKLLNGVSSAIWIDRYIFSDPSDAARFLALLANHSGSKLRILTSDDYNRPDLANEIRTALRDIDNVQVRFMLGSDRRALHDRHLVIPADKTGYTLPTSGVIVGRDDPGSAVSTRMPYLSFDYSKCWQRARVVYP</sequence>
<dbReference type="CDD" id="cd00138">
    <property type="entry name" value="PLDc_SF"/>
    <property type="match status" value="1"/>
</dbReference>
<accession>K6V944</accession>
<dbReference type="STRING" id="1108045.GORHZ_191_00020"/>
<dbReference type="AlphaFoldDB" id="K6V944"/>
<gene>
    <name evidence="1" type="ORF">GORHZ_191_00020</name>
</gene>
<reference evidence="1 2" key="1">
    <citation type="submission" date="2012-08" db="EMBL/GenBank/DDBJ databases">
        <title>Whole genome shotgun sequence of Gordonia rhizosphera NBRC 16068.</title>
        <authorList>
            <person name="Takarada H."/>
            <person name="Isaki S."/>
            <person name="Hosoyama A."/>
            <person name="Tsuchikane K."/>
            <person name="Katsumata H."/>
            <person name="Baba S."/>
            <person name="Ohji S."/>
            <person name="Yamazaki S."/>
            <person name="Fujita N."/>
        </authorList>
    </citation>
    <scope>NUCLEOTIDE SEQUENCE [LARGE SCALE GENOMIC DNA]</scope>
    <source>
        <strain evidence="1 2">NBRC 16068</strain>
    </source>
</reference>
<protein>
    <submittedName>
        <fullName evidence="1">Uncharacterized protein</fullName>
    </submittedName>
</protein>
<evidence type="ECO:0000313" key="1">
    <source>
        <dbReference type="EMBL" id="GAB92743.1"/>
    </source>
</evidence>
<evidence type="ECO:0000313" key="2">
    <source>
        <dbReference type="Proteomes" id="UP000008363"/>
    </source>
</evidence>